<protein>
    <recommendedName>
        <fullName evidence="3">FAD-binding domain-containing protein</fullName>
    </recommendedName>
</protein>
<dbReference type="PANTHER" id="PTHR43747:SF5">
    <property type="entry name" value="FAD-BINDING DOMAIN-CONTAINING PROTEIN"/>
    <property type="match status" value="1"/>
</dbReference>
<comment type="similarity">
    <text evidence="2">Belongs to the flavin-dependent halogenase family. Bacterial tryptophan halogenase subfamily.</text>
</comment>
<dbReference type="InterPro" id="IPR036188">
    <property type="entry name" value="FAD/NAD-bd_sf"/>
</dbReference>
<dbReference type="GO" id="GO:0071949">
    <property type="term" value="F:FAD binding"/>
    <property type="evidence" value="ECO:0007669"/>
    <property type="project" value="InterPro"/>
</dbReference>
<dbReference type="EMBL" id="LJCR01001227">
    <property type="protein sequence ID" value="KPV50765.1"/>
    <property type="molecule type" value="Genomic_DNA"/>
</dbReference>
<feature type="domain" description="FAD-binding" evidence="3">
    <location>
        <begin position="34"/>
        <end position="352"/>
    </location>
</feature>
<comment type="caution">
    <text evidence="4">The sequence shown here is derived from an EMBL/GenBank/DDBJ whole genome shotgun (WGS) entry which is preliminary data.</text>
</comment>
<dbReference type="InterPro" id="IPR008979">
    <property type="entry name" value="Galactose-bd-like_sf"/>
</dbReference>
<name>A0A0N8PRS8_9CHLR</name>
<keyword evidence="5" id="KW-1185">Reference proteome</keyword>
<gene>
    <name evidence="4" type="ORF">SE17_25025</name>
</gene>
<reference evidence="4 5" key="1">
    <citation type="submission" date="2015-09" db="EMBL/GenBank/DDBJ databases">
        <title>Draft genome sequence of Kouleothrix aurantiaca JCM 19913.</title>
        <authorList>
            <person name="Hemp J."/>
        </authorList>
    </citation>
    <scope>NUCLEOTIDE SEQUENCE [LARGE SCALE GENOMIC DNA]</scope>
    <source>
        <strain evidence="4 5">COM-B</strain>
    </source>
</reference>
<sequence>MPFCPESELSGIGNPDFMPAVWYRREVTIPAGWAGKRVLLLERATVPSLPAASSPVIYPATMHLLDEIGADEREYAAGTPPIRRLVSEVREDFRISLRLPALFGRDYLYAIDRARFDAALWRTAARQPGVTTREGFSVTELLRAGERVTGVVGRAGGVAERFTADCVGGADGRFSTVARQVGAATRDEHTDMPTTIYYAYWRNVAPYDDGGPTVHSYGMGRGYGFGIFNSADGTTCVVIEGRADRLELGEEKASELYMRMLRAHPRVWRRLASAEMATEVRGMRKIGNCYREAGGAGWALVGDALHQKDPLDGQGIYDAVATAKLLAAALIDWKQGRLGWEAALAQYDAAVRAETMPMYQETMQRVKRELYTEQPDWAYRSWLRWLATDPEYGRRLIMLLSRGIPATGWLPASVFFKALARGAVRDLARRLAHMPEPHALPPLAS</sequence>
<dbReference type="PANTHER" id="PTHR43747">
    <property type="entry name" value="FAD-BINDING PROTEIN"/>
    <property type="match status" value="1"/>
</dbReference>
<evidence type="ECO:0000313" key="4">
    <source>
        <dbReference type="EMBL" id="KPV50765.1"/>
    </source>
</evidence>
<proteinExistence type="inferred from homology"/>
<evidence type="ECO:0000256" key="2">
    <source>
        <dbReference type="ARBA" id="ARBA00038396"/>
    </source>
</evidence>
<dbReference type="SUPFAM" id="SSF49785">
    <property type="entry name" value="Galactose-binding domain-like"/>
    <property type="match status" value="1"/>
</dbReference>
<dbReference type="SUPFAM" id="SSF51905">
    <property type="entry name" value="FAD/NAD(P)-binding domain"/>
    <property type="match status" value="1"/>
</dbReference>
<evidence type="ECO:0000313" key="5">
    <source>
        <dbReference type="Proteomes" id="UP000050509"/>
    </source>
</evidence>
<keyword evidence="1" id="KW-0560">Oxidoreductase</keyword>
<dbReference type="InterPro" id="IPR002938">
    <property type="entry name" value="FAD-bd"/>
</dbReference>
<dbReference type="InterPro" id="IPR050816">
    <property type="entry name" value="Flavin-dep_Halogenase_NPB"/>
</dbReference>
<evidence type="ECO:0000256" key="1">
    <source>
        <dbReference type="ARBA" id="ARBA00023002"/>
    </source>
</evidence>
<evidence type="ECO:0000259" key="3">
    <source>
        <dbReference type="Pfam" id="PF01494"/>
    </source>
</evidence>
<dbReference type="AlphaFoldDB" id="A0A0N8PRS8"/>
<accession>A0A0N8PRS8</accession>
<dbReference type="Proteomes" id="UP000050509">
    <property type="component" value="Unassembled WGS sequence"/>
</dbReference>
<dbReference type="GO" id="GO:0016491">
    <property type="term" value="F:oxidoreductase activity"/>
    <property type="evidence" value="ECO:0007669"/>
    <property type="project" value="UniProtKB-KW"/>
</dbReference>
<dbReference type="Pfam" id="PF01494">
    <property type="entry name" value="FAD_binding_3"/>
    <property type="match status" value="1"/>
</dbReference>
<organism evidence="4 5">
    <name type="scientific">Kouleothrix aurantiaca</name>
    <dbReference type="NCBI Taxonomy" id="186479"/>
    <lineage>
        <taxon>Bacteria</taxon>
        <taxon>Bacillati</taxon>
        <taxon>Chloroflexota</taxon>
        <taxon>Chloroflexia</taxon>
        <taxon>Chloroflexales</taxon>
        <taxon>Roseiflexineae</taxon>
        <taxon>Roseiflexaceae</taxon>
        <taxon>Kouleothrix</taxon>
    </lineage>
</organism>
<dbReference type="Gene3D" id="3.50.50.60">
    <property type="entry name" value="FAD/NAD(P)-binding domain"/>
    <property type="match status" value="1"/>
</dbReference>